<accession>A0A842I1A1</accession>
<protein>
    <submittedName>
        <fullName evidence="1">Class I SAM-dependent methyltransferase</fullName>
    </submittedName>
</protein>
<proteinExistence type="predicted"/>
<keyword evidence="2" id="KW-1185">Reference proteome</keyword>
<dbReference type="EMBL" id="JACJVJ010000002">
    <property type="protein sequence ID" value="MBC2778657.1"/>
    <property type="molecule type" value="Genomic_DNA"/>
</dbReference>
<reference evidence="1 2" key="1">
    <citation type="submission" date="2020-08" db="EMBL/GenBank/DDBJ databases">
        <title>Draft genome sequence of Parasphingopyxis sp. GrpM-11.</title>
        <authorList>
            <person name="Oh J."/>
            <person name="Roh D.-H."/>
        </authorList>
    </citation>
    <scope>NUCLEOTIDE SEQUENCE [LARGE SCALE GENOMIC DNA]</scope>
    <source>
        <strain evidence="1 2">GrpM-11</strain>
    </source>
</reference>
<keyword evidence="1" id="KW-0489">Methyltransferase</keyword>
<gene>
    <name evidence="1" type="ORF">H6P80_13620</name>
</gene>
<dbReference type="RefSeq" id="WP_185801899.1">
    <property type="nucleotide sequence ID" value="NZ_JACJVJ010000002.1"/>
</dbReference>
<dbReference type="SUPFAM" id="SSF53335">
    <property type="entry name" value="S-adenosyl-L-methionine-dependent methyltransferases"/>
    <property type="match status" value="1"/>
</dbReference>
<sequence length="247" mass="27031">MKIENPQLRSYIQNGYRQVEGWLQLPVLWALSRVAAFQADQKIVGASCEIGVHHGRFLLAIENVTPAGQKCYGVDIFDSQHLNIDSSGKGSHDIFAENAATYAAEPDRIETRHLDSTSAEAHGFFRSIEGRVALFSIDGGHTRAHTVSDLMAAETCLCDGGVVFLDDLFNVDWPGVTEGLIDYLRGPSRLVPFASVGGKMMLCGLSQAKSYAAIIRQAAVDDEEMRPKAVKICGADYFSIRHMPKKA</sequence>
<name>A0A842I1A1_9SPHN</name>
<dbReference type="GO" id="GO:0032259">
    <property type="term" value="P:methylation"/>
    <property type="evidence" value="ECO:0007669"/>
    <property type="project" value="UniProtKB-KW"/>
</dbReference>
<dbReference type="Gene3D" id="3.40.50.150">
    <property type="entry name" value="Vaccinia Virus protein VP39"/>
    <property type="match status" value="1"/>
</dbReference>
<evidence type="ECO:0000313" key="1">
    <source>
        <dbReference type="EMBL" id="MBC2778657.1"/>
    </source>
</evidence>
<dbReference type="Pfam" id="PF13578">
    <property type="entry name" value="Methyltransf_24"/>
    <property type="match status" value="1"/>
</dbReference>
<comment type="caution">
    <text evidence="1">The sequence shown here is derived from an EMBL/GenBank/DDBJ whole genome shotgun (WGS) entry which is preliminary data.</text>
</comment>
<keyword evidence="1" id="KW-0808">Transferase</keyword>
<dbReference type="Proteomes" id="UP000564378">
    <property type="component" value="Unassembled WGS sequence"/>
</dbReference>
<dbReference type="InterPro" id="IPR029063">
    <property type="entry name" value="SAM-dependent_MTases_sf"/>
</dbReference>
<dbReference type="AlphaFoldDB" id="A0A842I1A1"/>
<dbReference type="GO" id="GO:0008168">
    <property type="term" value="F:methyltransferase activity"/>
    <property type="evidence" value="ECO:0007669"/>
    <property type="project" value="UniProtKB-KW"/>
</dbReference>
<evidence type="ECO:0000313" key="2">
    <source>
        <dbReference type="Proteomes" id="UP000564378"/>
    </source>
</evidence>
<organism evidence="1 2">
    <name type="scientific">Parasphingopyxis marina</name>
    <dbReference type="NCBI Taxonomy" id="2761622"/>
    <lineage>
        <taxon>Bacteria</taxon>
        <taxon>Pseudomonadati</taxon>
        <taxon>Pseudomonadota</taxon>
        <taxon>Alphaproteobacteria</taxon>
        <taxon>Sphingomonadales</taxon>
        <taxon>Sphingomonadaceae</taxon>
        <taxon>Parasphingopyxis</taxon>
    </lineage>
</organism>